<dbReference type="CDD" id="cd00267">
    <property type="entry name" value="ABC_ATPase"/>
    <property type="match status" value="1"/>
</dbReference>
<evidence type="ECO:0000313" key="3">
    <source>
        <dbReference type="Proteomes" id="UP000007110"/>
    </source>
</evidence>
<evidence type="ECO:0000313" key="2">
    <source>
        <dbReference type="EnsemblMetazoa" id="XP_003726007"/>
    </source>
</evidence>
<reference evidence="3" key="1">
    <citation type="submission" date="2015-02" db="EMBL/GenBank/DDBJ databases">
        <title>Genome sequencing for Strongylocentrotus purpuratus.</title>
        <authorList>
            <person name="Murali S."/>
            <person name="Liu Y."/>
            <person name="Vee V."/>
            <person name="English A."/>
            <person name="Wang M."/>
            <person name="Skinner E."/>
            <person name="Han Y."/>
            <person name="Muzny D.M."/>
            <person name="Worley K.C."/>
            <person name="Gibbs R.A."/>
        </authorList>
    </citation>
    <scope>NUCLEOTIDE SEQUENCE</scope>
</reference>
<protein>
    <submittedName>
        <fullName evidence="2">Uncharacterized protein</fullName>
    </submittedName>
</protein>
<feature type="compositionally biased region" description="Basic and acidic residues" evidence="1">
    <location>
        <begin position="296"/>
        <end position="307"/>
    </location>
</feature>
<dbReference type="RefSeq" id="XP_003726007.1">
    <property type="nucleotide sequence ID" value="XM_003725959.3"/>
</dbReference>
<dbReference type="Proteomes" id="UP000007110">
    <property type="component" value="Unassembled WGS sequence"/>
</dbReference>
<dbReference type="GeneID" id="100893338"/>
<organism evidence="2 3">
    <name type="scientific">Strongylocentrotus purpuratus</name>
    <name type="common">Purple sea urchin</name>
    <dbReference type="NCBI Taxonomy" id="7668"/>
    <lineage>
        <taxon>Eukaryota</taxon>
        <taxon>Metazoa</taxon>
        <taxon>Echinodermata</taxon>
        <taxon>Eleutherozoa</taxon>
        <taxon>Echinozoa</taxon>
        <taxon>Echinoidea</taxon>
        <taxon>Euechinoidea</taxon>
        <taxon>Echinacea</taxon>
        <taxon>Camarodonta</taxon>
        <taxon>Echinidea</taxon>
        <taxon>Strongylocentrotidae</taxon>
        <taxon>Strongylocentrotus</taxon>
    </lineage>
</organism>
<dbReference type="AlphaFoldDB" id="A0A7M7GKQ2"/>
<dbReference type="PANTHER" id="PTHR14241">
    <property type="entry name" value="INTERFERON-INDUCED PROTEIN 44"/>
    <property type="match status" value="1"/>
</dbReference>
<dbReference type="InParanoid" id="A0A7M7GKQ2"/>
<dbReference type="EnsemblMetazoa" id="XM_003725959">
    <property type="protein sequence ID" value="XP_003726007"/>
    <property type="gene ID" value="LOC100893338"/>
</dbReference>
<dbReference type="OrthoDB" id="10122803at2759"/>
<dbReference type="Gene3D" id="3.40.50.300">
    <property type="entry name" value="P-loop containing nucleotide triphosphate hydrolases"/>
    <property type="match status" value="1"/>
</dbReference>
<accession>A0A7M7GKQ2</accession>
<dbReference type="KEGG" id="spu:100893338"/>
<reference evidence="2" key="2">
    <citation type="submission" date="2021-01" db="UniProtKB">
        <authorList>
            <consortium name="EnsemblMetazoa"/>
        </authorList>
    </citation>
    <scope>IDENTIFICATION</scope>
</reference>
<name>A0A7M7GKQ2_STRPU</name>
<dbReference type="PANTHER" id="PTHR14241:SF32">
    <property type="entry name" value="VWFA DOMAIN-CONTAINING PROTEIN-RELATED"/>
    <property type="match status" value="1"/>
</dbReference>
<proteinExistence type="predicted"/>
<keyword evidence="3" id="KW-1185">Reference proteome</keyword>
<dbReference type="InterPro" id="IPR027417">
    <property type="entry name" value="P-loop_NTPase"/>
</dbReference>
<dbReference type="OMA" id="RCARFQP"/>
<dbReference type="SUPFAM" id="SSF52540">
    <property type="entry name" value="P-loop containing nucleoside triphosphate hydrolases"/>
    <property type="match status" value="1"/>
</dbReference>
<feature type="region of interest" description="Disordered" evidence="1">
    <location>
        <begin position="272"/>
        <end position="307"/>
    </location>
</feature>
<evidence type="ECO:0000256" key="1">
    <source>
        <dbReference type="SAM" id="MobiDB-lite"/>
    </source>
</evidence>
<sequence length="412" mass="47416">MATISESDLLEDIREIHDIVKDYKPGKNVTLPDKISFPENLFVGLFGRTGCGKSSLINSLKFAAQGRLRKSQWIEVASQEKAGGHTMFRKIANLTQCIYVIDNRGLDNPSAEEVHAEIAAQLDGDRGYSEQVQWLGEEVQRFDIPAVDRKKGHPITCAVFVFSAIHDIKSDFAGLNHLVDFLHRRQGCYPVAVITHVDVAERNDIDILLAVLRVSGIGDIYEVANITNDKTKLDAQYQLNLLNLIERCITIGNDTAVFKHYQRVELEQKAEKAKMGPTEKPVPTAKVSHQGAQSVKRTEKSQEWEMVEGERREVEQLKKDLEKRSMELEFLERDHKMKMEFEKQQHELQMERQKLESREMQLQEEERERRFQEQLRKIEADKREELMRIMEANRSKGHGFRPVINLPGCPIQ</sequence>